<dbReference type="Proteomes" id="UP000050424">
    <property type="component" value="Unassembled WGS sequence"/>
</dbReference>
<dbReference type="PANTHER" id="PTHR42037:SF1">
    <property type="match status" value="1"/>
</dbReference>
<comment type="caution">
    <text evidence="2">The sequence shown here is derived from an EMBL/GenBank/DDBJ whole genome shotgun (WGS) entry which is preliminary data.</text>
</comment>
<name>A0A0P7B9M0_9HYPO</name>
<dbReference type="EMBL" id="LKCW01000167">
    <property type="protein sequence ID" value="KPM37387.1"/>
    <property type="molecule type" value="Genomic_DNA"/>
</dbReference>
<evidence type="ECO:0000313" key="2">
    <source>
        <dbReference type="EMBL" id="KPM37387.1"/>
    </source>
</evidence>
<dbReference type="OrthoDB" id="3251507at2759"/>
<proteinExistence type="predicted"/>
<evidence type="ECO:0000313" key="3">
    <source>
        <dbReference type="Proteomes" id="UP000050424"/>
    </source>
</evidence>
<dbReference type="InterPro" id="IPR027796">
    <property type="entry name" value="OTT_1508_deam-like"/>
</dbReference>
<gene>
    <name evidence="2" type="ORF">AK830_g9161</name>
</gene>
<dbReference type="Pfam" id="PF14441">
    <property type="entry name" value="OTT_1508_deam"/>
    <property type="match status" value="1"/>
</dbReference>
<dbReference type="AlphaFoldDB" id="A0A0P7B9M0"/>
<sequence length="527" mass="59765">MTPSSSPETLSPDLVPFKPKQLRRFYEPVILFKALNDISRKQGNIRLPDHPPKPKTDAERFRLFLDKIASVCDQKKGGPNVTAVTILDQEDAFLYVFACNQVSLAGLKRKASFLSALLKKISGFKDLKPAEKNKARENIVNLILVFNRERIERYLKDLQGKLQDCLESCGLRDHDEVYKIERCLQGLKESIGNVELDAIVDEADYLESCLYCLREIKAFQKATKKASKTNFIDERADEGRASDHKSMACWSEFRHHSTRLLSYDRAVTTLVAAESEWPELFQEVKVQSVPSSRPSKNPLGRKSEDARSIARRMGRVEEDIDRYTELASRLEPEPYNVNGRIRSLCSADGEKDSFKPIVHCEVLVLDWILARKPEPEFFQGWRYIGTSKGTCKMCDYYFSADPSSIKVRPTHGNVYPKWRFPDLYRADGEAGVRRRQNIFNSMMENVRSDAVAILEDRSPIGKTNDSNTYNFQTETTSDLEVEAGESDPFESGDLAQQLTELSFTNTSTSDSLVLSDSDDEEGGTSLV</sequence>
<evidence type="ECO:0000256" key="1">
    <source>
        <dbReference type="SAM" id="MobiDB-lite"/>
    </source>
</evidence>
<protein>
    <submittedName>
        <fullName evidence="2">Uncharacterized protein</fullName>
    </submittedName>
</protein>
<reference evidence="2 3" key="1">
    <citation type="submission" date="2015-09" db="EMBL/GenBank/DDBJ databases">
        <title>Draft genome of a European isolate of the apple canker pathogen Neonectria ditissima.</title>
        <authorList>
            <person name="Gomez-Cortecero A."/>
            <person name="Harrison R.J."/>
            <person name="Armitage A.D."/>
        </authorList>
    </citation>
    <scope>NUCLEOTIDE SEQUENCE [LARGE SCALE GENOMIC DNA]</scope>
    <source>
        <strain evidence="2 3">R09/05</strain>
    </source>
</reference>
<dbReference type="PANTHER" id="PTHR42037">
    <property type="match status" value="1"/>
</dbReference>
<organism evidence="2 3">
    <name type="scientific">Neonectria ditissima</name>
    <dbReference type="NCBI Taxonomy" id="78410"/>
    <lineage>
        <taxon>Eukaryota</taxon>
        <taxon>Fungi</taxon>
        <taxon>Dikarya</taxon>
        <taxon>Ascomycota</taxon>
        <taxon>Pezizomycotina</taxon>
        <taxon>Sordariomycetes</taxon>
        <taxon>Hypocreomycetidae</taxon>
        <taxon>Hypocreales</taxon>
        <taxon>Nectriaceae</taxon>
        <taxon>Neonectria</taxon>
    </lineage>
</organism>
<feature type="compositionally biased region" description="Acidic residues" evidence="1">
    <location>
        <begin position="516"/>
        <end position="527"/>
    </location>
</feature>
<feature type="region of interest" description="Disordered" evidence="1">
    <location>
        <begin position="505"/>
        <end position="527"/>
    </location>
</feature>
<feature type="region of interest" description="Disordered" evidence="1">
    <location>
        <begin position="288"/>
        <end position="308"/>
    </location>
</feature>
<accession>A0A0P7B9M0</accession>
<feature type="compositionally biased region" description="Low complexity" evidence="1">
    <location>
        <begin position="506"/>
        <end position="515"/>
    </location>
</feature>
<keyword evidence="3" id="KW-1185">Reference proteome</keyword>